<dbReference type="GO" id="GO:0006145">
    <property type="term" value="P:purine nucleobase catabolic process"/>
    <property type="evidence" value="ECO:0007669"/>
    <property type="project" value="TreeGrafter"/>
</dbReference>
<dbReference type="Proteomes" id="UP000245768">
    <property type="component" value="Unassembled WGS sequence"/>
</dbReference>
<organism evidence="3 4">
    <name type="scientific">Acaromyces ingoldii</name>
    <dbReference type="NCBI Taxonomy" id="215250"/>
    <lineage>
        <taxon>Eukaryota</taxon>
        <taxon>Fungi</taxon>
        <taxon>Dikarya</taxon>
        <taxon>Basidiomycota</taxon>
        <taxon>Ustilaginomycotina</taxon>
        <taxon>Exobasidiomycetes</taxon>
        <taxon>Exobasidiales</taxon>
        <taxon>Cryptobasidiaceae</taxon>
        <taxon>Acaromyces</taxon>
    </lineage>
</organism>
<dbReference type="EMBL" id="KZ819634">
    <property type="protein sequence ID" value="PWN93254.1"/>
    <property type="molecule type" value="Genomic_DNA"/>
</dbReference>
<dbReference type="GO" id="GO:0004038">
    <property type="term" value="F:allantoinase activity"/>
    <property type="evidence" value="ECO:0007669"/>
    <property type="project" value="TreeGrafter"/>
</dbReference>
<dbReference type="OrthoDB" id="10258955at2759"/>
<proteinExistence type="predicted"/>
<dbReference type="PANTHER" id="PTHR43668:SF5">
    <property type="entry name" value="AMIDOHYDROLASE 3 DOMAIN-CONTAINING PROTEIN"/>
    <property type="match status" value="1"/>
</dbReference>
<dbReference type="InterPro" id="IPR050138">
    <property type="entry name" value="DHOase/Allantoinase_Hydrolase"/>
</dbReference>
<keyword evidence="4" id="KW-1185">Reference proteome</keyword>
<dbReference type="SUPFAM" id="SSF51338">
    <property type="entry name" value="Composite domain of metallo-dependent hydrolases"/>
    <property type="match status" value="1"/>
</dbReference>
<dbReference type="GeneID" id="37042350"/>
<name>A0A316YWU0_9BASI</name>
<evidence type="ECO:0000256" key="1">
    <source>
        <dbReference type="SAM" id="Phobius"/>
    </source>
</evidence>
<feature type="domain" description="Amidohydrolase-related" evidence="2">
    <location>
        <begin position="470"/>
        <end position="521"/>
    </location>
</feature>
<keyword evidence="1" id="KW-0472">Membrane</keyword>
<protein>
    <recommendedName>
        <fullName evidence="2">Amidohydrolase-related domain-containing protein</fullName>
    </recommendedName>
</protein>
<evidence type="ECO:0000259" key="2">
    <source>
        <dbReference type="Pfam" id="PF01979"/>
    </source>
</evidence>
<dbReference type="InterPro" id="IPR032466">
    <property type="entry name" value="Metal_Hydrolase"/>
</dbReference>
<feature type="transmembrane region" description="Helical" evidence="1">
    <location>
        <begin position="21"/>
        <end position="39"/>
    </location>
</feature>
<dbReference type="GO" id="GO:0005737">
    <property type="term" value="C:cytoplasm"/>
    <property type="evidence" value="ECO:0007669"/>
    <property type="project" value="TreeGrafter"/>
</dbReference>
<sequence>MSEKFLFLGEERGERQRSFRRLVGLVVVALIASSFLSFAPNLTIKTPNGASGTALRQSARFVAAQARCDAIKAPVGPPTDFSKRAKSDRAIEDSPAVLIRNVKLWTGKPVDGDEFGEVLDGVDVFVEEGIIKTIEKTGAKHFTNRKDIKHIEGKGRWMSPGIIDVHVHSGVGILPDLRSNADTNSHKSPTTPALRSIDALSAQDWSFTSIASGGVTTGLALPGSANNVGGQAFPIKFGRLGQNAARSGAWSRVVDPPTSLTLPGEALFEDGRNGLYSPETGMQREDLSSSWRHMKMACGENPRRVYKQTRMDEALAWRQLFEKARSLKQKQDDFCAGLGRVRSEAEAEFPDELELEAVVALLRGKVKLNTHCYTVADLTSFVAHTNEFRFHLTAFHHAHETYLVPDLLKKAYGGPPAIALFSLNADYKMESYFGSPFAPAILAQENFTVNIKSDHPVTDSRRVLAQAAQAHHFGLSAGKALRAVTSNAAITLGLDHRIGQAKEGFDADLVLWDKHPLALGASPVEVLIDGVVQKRKIGHDTLSGSSFEAKTPKQANFTEEIKRVSVSRPEIIAWEEPAFPVAKTKVASVAFSNVSQVYSLDGEKGARKVTAQSGNDAAPLSVLIEEGQVVCVAHDSSLCPSTGSANRAINLNGGTLIPGAVAFGSPLGLADIMPEPSAGDGYSSGKFDDSTFIPRAVDGLRFGGNDLRRAHASGVRTVVSHPLSDGTGPLQGVAVHFDAGATSLFDKGSLRKSEVALYITIDHWQASDEKALTVSQQITALRRSLLNPKKDATSDEWARVSNGTLPLIVEVAKAEVIDQLIHTKIQHDKKFGKKLRLVLSSAEEASYGKIPERLAEHNIAVLTSPFSWPRIFDAKRGVVIDGHYAASKESSLLKKLKEAGVRVGMSLEESWQAMTLLWDTVQAGEQAGLSRQESLALMSSDILDILDLDSKQEMVAYDGDPFQYGARVVAISTPTGVDLMD</sequence>
<dbReference type="Gene3D" id="3.20.20.140">
    <property type="entry name" value="Metal-dependent hydrolases"/>
    <property type="match status" value="2"/>
</dbReference>
<dbReference type="AlphaFoldDB" id="A0A316YWU0"/>
<gene>
    <name evidence="3" type="ORF">FA10DRAFT_263928</name>
</gene>
<keyword evidence="1" id="KW-0812">Transmembrane</keyword>
<reference evidence="3 4" key="1">
    <citation type="journal article" date="2018" name="Mol. Biol. Evol.">
        <title>Broad Genomic Sampling Reveals a Smut Pathogenic Ancestry of the Fungal Clade Ustilaginomycotina.</title>
        <authorList>
            <person name="Kijpornyongpan T."/>
            <person name="Mondo S.J."/>
            <person name="Barry K."/>
            <person name="Sandor L."/>
            <person name="Lee J."/>
            <person name="Lipzen A."/>
            <person name="Pangilinan J."/>
            <person name="LaButti K."/>
            <person name="Hainaut M."/>
            <person name="Henrissat B."/>
            <person name="Grigoriev I.V."/>
            <person name="Spatafora J.W."/>
            <person name="Aime M.C."/>
        </authorList>
    </citation>
    <scope>NUCLEOTIDE SEQUENCE [LARGE SCALE GENOMIC DNA]</scope>
    <source>
        <strain evidence="3 4">MCA 4198</strain>
    </source>
</reference>
<keyword evidence="1" id="KW-1133">Transmembrane helix</keyword>
<dbReference type="InParanoid" id="A0A316YWU0"/>
<evidence type="ECO:0000313" key="4">
    <source>
        <dbReference type="Proteomes" id="UP000245768"/>
    </source>
</evidence>
<dbReference type="SUPFAM" id="SSF51556">
    <property type="entry name" value="Metallo-dependent hydrolases"/>
    <property type="match status" value="1"/>
</dbReference>
<dbReference type="RefSeq" id="XP_025380452.1">
    <property type="nucleotide sequence ID" value="XM_025520434.1"/>
</dbReference>
<dbReference type="STRING" id="215250.A0A316YWU0"/>
<accession>A0A316YWU0</accession>
<dbReference type="InterPro" id="IPR011059">
    <property type="entry name" value="Metal-dep_hydrolase_composite"/>
</dbReference>
<dbReference type="PANTHER" id="PTHR43668">
    <property type="entry name" value="ALLANTOINASE"/>
    <property type="match status" value="1"/>
</dbReference>
<dbReference type="Pfam" id="PF01979">
    <property type="entry name" value="Amidohydro_1"/>
    <property type="match status" value="1"/>
</dbReference>
<evidence type="ECO:0000313" key="3">
    <source>
        <dbReference type="EMBL" id="PWN93254.1"/>
    </source>
</evidence>
<dbReference type="InterPro" id="IPR006680">
    <property type="entry name" value="Amidohydro-rel"/>
</dbReference>